<dbReference type="InterPro" id="IPR056842">
    <property type="entry name" value="THADA-like_TPR_C"/>
</dbReference>
<dbReference type="InterPro" id="IPR048280">
    <property type="entry name" value="COX6B-like"/>
</dbReference>
<evidence type="ECO:0000259" key="7">
    <source>
        <dbReference type="PROSITE" id="PS51471"/>
    </source>
</evidence>
<dbReference type="InterPro" id="IPR037151">
    <property type="entry name" value="AlkB-like_sf"/>
</dbReference>
<evidence type="ECO:0000313" key="9">
    <source>
        <dbReference type="Proteomes" id="UP000007151"/>
    </source>
</evidence>
<dbReference type="InterPro" id="IPR016024">
    <property type="entry name" value="ARM-type_fold"/>
</dbReference>
<accession>A0A212FCB9</accession>
<dbReference type="Gene3D" id="1.10.10.140">
    <property type="entry name" value="Cytochrome c oxidase, subunit VIb"/>
    <property type="match status" value="1"/>
</dbReference>
<evidence type="ECO:0000256" key="2">
    <source>
        <dbReference type="ARBA" id="ARBA00004173"/>
    </source>
</evidence>
<evidence type="ECO:0000256" key="1">
    <source>
        <dbReference type="ARBA" id="ARBA00001954"/>
    </source>
</evidence>
<dbReference type="InterPro" id="IPR005123">
    <property type="entry name" value="Oxoglu/Fe-dep_dioxygenase_dom"/>
</dbReference>
<name>A0A212FCB9_DANPL</name>
<evidence type="ECO:0000256" key="6">
    <source>
        <dbReference type="ARBA" id="ARBA00023157"/>
    </source>
</evidence>
<keyword evidence="5" id="KW-0496">Mitochondrion</keyword>
<dbReference type="PANTHER" id="PTHR14387:SF0">
    <property type="entry name" value="DUF2428 DOMAIN-CONTAINING PROTEIN"/>
    <property type="match status" value="1"/>
</dbReference>
<dbReference type="Proteomes" id="UP000007151">
    <property type="component" value="Unassembled WGS sequence"/>
</dbReference>
<organism evidence="8 9">
    <name type="scientific">Danaus plexippus plexippus</name>
    <dbReference type="NCBI Taxonomy" id="278856"/>
    <lineage>
        <taxon>Eukaryota</taxon>
        <taxon>Metazoa</taxon>
        <taxon>Ecdysozoa</taxon>
        <taxon>Arthropoda</taxon>
        <taxon>Hexapoda</taxon>
        <taxon>Insecta</taxon>
        <taxon>Pterygota</taxon>
        <taxon>Neoptera</taxon>
        <taxon>Endopterygota</taxon>
        <taxon>Lepidoptera</taxon>
        <taxon>Glossata</taxon>
        <taxon>Ditrysia</taxon>
        <taxon>Papilionoidea</taxon>
        <taxon>Nymphalidae</taxon>
        <taxon>Danainae</taxon>
        <taxon>Danaini</taxon>
        <taxon>Danaina</taxon>
        <taxon>Danaus</taxon>
        <taxon>Danaus</taxon>
    </lineage>
</organism>
<dbReference type="Gene3D" id="2.60.120.590">
    <property type="entry name" value="Alpha-ketoglutarate-dependent dioxygenase AlkB-like"/>
    <property type="match status" value="1"/>
</dbReference>
<dbReference type="InterPro" id="IPR051954">
    <property type="entry name" value="tRNA_methyltransferase_THADA"/>
</dbReference>
<reference evidence="8 9" key="1">
    <citation type="journal article" date="2011" name="Cell">
        <title>The monarch butterfly genome yields insights into long-distance migration.</title>
        <authorList>
            <person name="Zhan S."/>
            <person name="Merlin C."/>
            <person name="Boore J.L."/>
            <person name="Reppert S.M."/>
        </authorList>
    </citation>
    <scope>NUCLEOTIDE SEQUENCE [LARGE SCALE GENOMIC DNA]</scope>
    <source>
        <strain evidence="8">F-2</strain>
    </source>
</reference>
<dbReference type="EMBL" id="AGBW02009208">
    <property type="protein sequence ID" value="OWR51357.1"/>
    <property type="molecule type" value="Genomic_DNA"/>
</dbReference>
<dbReference type="GO" id="GO:0005829">
    <property type="term" value="C:cytosol"/>
    <property type="evidence" value="ECO:0007669"/>
    <property type="project" value="TreeGrafter"/>
</dbReference>
<dbReference type="InterPro" id="IPR027450">
    <property type="entry name" value="AlkB-like"/>
</dbReference>
<sequence length="1457" mass="167740">MSFPDKQQRKVCWDSRDRYWACLDDQNIKDSSEKPKACAEFRRLFEKSCPPKWEVLIATKKASIQNEEYEEFNIILEMLWDHLKTGLEEFDDQLLCSTCFYNVLNKSTKQEFYLNQILIIMNDELEINEKNHDNISLATTLCYGLYQSSYLANDLKNTAVLENTMKSIFKLLVRMSYEYTQYTFIVFKTMSSFKKVIGTSLEMTIFSNENKIKMLHVINNNWENPITGIRNLNRILFQTLLQVINDDELTQIIREINKFYWNKAKYLMLTEVILKYSGNIVDYVLKNMWLGGLLNSLYKPGLVSAGADMYYAILEKLNSENCWTTLFLEPVIELLTGASFQAIENFKNYWCLNTFKKFPTLAKDLVQHLKLASDSELKLYSILCVLKQANKLALIDRKWTTASHNNVLEIISNQFAWEEDTLTSSDFSKMSDMVQTLINNSEYAEENNQDQTKISGFHQIVLNCLWLNVKAACDLASLLILYCKEYVEVCEKCLHIIMHVLETSRHKGAIEAAGAALGQGINYLTSTKLSPEVSQLPFILLKKKLNELLYETAKMSSVTRRGAGLSIMVHRIVSNDRKKGKPLFHYFMVELLTTCKSLDKNCEVEESDKDLPKAIYIHFLTRIVTDSSLASDIMYYSADLAELAFDNLTNSNWQIRNAALQLYGALIPKLIGQKKASGIDEETVATVACDEFLTHSPKLWKYIVKEINNNQSNDIIQTHSNLVPILNVLANIARRYNISCDVKEQSSLELDLLKNLTLLLGSPIYTVRRLAAKSITNLFCFDVVYDFIKTNNNDAENHIHGCIMLLSELHKIYSTEETLRTQLNELINNLNNKLLQGNYSFICRWGIEMLLQTENPKNITIELVQEIFLHTNANRYKPGVALWEKIKVQKYLQEAPLNVIPCILKMILACNEYENYLDILINRLETSDGNGQVTLEEIAYALLSSDLKLQSSHLWKILYLISLKTDLNCDMTQIMSLNTNLFKISFQMRYMIPFATRLCVTRGDNYLSVLSNIIQSLCNPETNDIDLRYIAAISNNELSHKFKSHNENVKINAIISAIILLQDEDEDVRNVSVAFYKNVVSDKNPKQPFVCLNAILDIGFLSIMLNQPKISIPKICTDLLSFIDGMSQTKGDEIIAMESKESARIPRDVFMETFKYFKSNKPKPSLDRVITTDSDNRLLLFHRRDIIEDVRSKYLGLRSLKEWKAYSLKSNPGLILIRNPFTSLGQRFWIRKCLEIYPKKPNRTNIDVETHIDDWWSECHYSERNNSKLLKKLRWTTLGYHHNWDTKVYTEENKGVFPSELSELADIVAHYLGYEGFRAEAAIVNYYHMSSTLSAHTDHSEINLEAPLFSFSFGQSSIFLIGGQDKFINPIPILLNSGDIVIMSKEARLCYHAVPKILPSPTTPWNNQEDSGGMDFSAVKFKFIDYDSKKYPETHDPREVNYAKEYASNTVLQLKAR</sequence>
<evidence type="ECO:0000256" key="5">
    <source>
        <dbReference type="ARBA" id="ARBA00023128"/>
    </source>
</evidence>
<dbReference type="SUPFAM" id="SSF48371">
    <property type="entry name" value="ARM repeat"/>
    <property type="match status" value="1"/>
</dbReference>
<evidence type="ECO:0000313" key="8">
    <source>
        <dbReference type="EMBL" id="OWR51357.1"/>
    </source>
</evidence>
<dbReference type="Pfam" id="PF13532">
    <property type="entry name" value="2OG-FeII_Oxy_2"/>
    <property type="match status" value="1"/>
</dbReference>
<protein>
    <submittedName>
        <fullName evidence="8">Alkylated DNA repair protein alkB 1</fullName>
    </submittedName>
</protein>
<dbReference type="SUPFAM" id="SSF51197">
    <property type="entry name" value="Clavaminate synthase-like"/>
    <property type="match status" value="1"/>
</dbReference>
<dbReference type="GO" id="GO:0030488">
    <property type="term" value="P:tRNA methylation"/>
    <property type="evidence" value="ECO:0007669"/>
    <property type="project" value="TreeGrafter"/>
</dbReference>
<dbReference type="PROSITE" id="PS51471">
    <property type="entry name" value="FE2OG_OXY"/>
    <property type="match status" value="1"/>
</dbReference>
<comment type="subcellular location">
    <subcellularLocation>
        <location evidence="2">Mitochondrion</location>
    </subcellularLocation>
</comment>
<dbReference type="PANTHER" id="PTHR14387">
    <property type="entry name" value="THADA/DEATH RECEPTOR INTERACTING PROTEIN"/>
    <property type="match status" value="1"/>
</dbReference>
<evidence type="ECO:0000256" key="3">
    <source>
        <dbReference type="ARBA" id="ARBA00010409"/>
    </source>
</evidence>
<dbReference type="eggNOG" id="KOG3057">
    <property type="taxonomic scope" value="Eukaryota"/>
</dbReference>
<dbReference type="InParanoid" id="A0A212FCB9"/>
<feature type="domain" description="Fe2OG dioxygenase" evidence="7">
    <location>
        <begin position="1318"/>
        <end position="1426"/>
    </location>
</feature>
<evidence type="ECO:0000256" key="4">
    <source>
        <dbReference type="ARBA" id="ARBA00022694"/>
    </source>
</evidence>
<proteinExistence type="inferred from homology"/>
<comment type="cofactor">
    <cofactor evidence="1">
        <name>Fe(2+)</name>
        <dbReference type="ChEBI" id="CHEBI:29033"/>
    </cofactor>
</comment>
<dbReference type="GO" id="GO:0005739">
    <property type="term" value="C:mitochondrion"/>
    <property type="evidence" value="ECO:0007669"/>
    <property type="project" value="UniProtKB-SubCell"/>
</dbReference>
<dbReference type="Pfam" id="PF02297">
    <property type="entry name" value="COX6B"/>
    <property type="match status" value="1"/>
</dbReference>
<dbReference type="Pfam" id="PF10350">
    <property type="entry name" value="DUF2428"/>
    <property type="match status" value="1"/>
</dbReference>
<keyword evidence="6" id="KW-1015">Disulfide bond</keyword>
<dbReference type="STRING" id="278856.A0A212FCB9"/>
<dbReference type="KEGG" id="dpl:KGM_206648"/>
<comment type="similarity">
    <text evidence="3">Belongs to the THADA family.</text>
</comment>
<gene>
    <name evidence="8" type="ORF">KGM_206648</name>
</gene>
<dbReference type="InterPro" id="IPR019442">
    <property type="entry name" value="THADA/TRM732_DUF2428"/>
</dbReference>
<keyword evidence="4" id="KW-0819">tRNA processing</keyword>
<dbReference type="InterPro" id="IPR036549">
    <property type="entry name" value="CX6/COA6-like_sf"/>
</dbReference>
<keyword evidence="9" id="KW-1185">Reference proteome</keyword>
<dbReference type="SUPFAM" id="SSF47694">
    <property type="entry name" value="Cytochrome c oxidase subunit h"/>
    <property type="match status" value="1"/>
</dbReference>
<dbReference type="Pfam" id="PF25151">
    <property type="entry name" value="TPR_Trm732_C"/>
    <property type="match status" value="1"/>
</dbReference>
<comment type="caution">
    <text evidence="8">The sequence shown here is derived from an EMBL/GenBank/DDBJ whole genome shotgun (WGS) entry which is preliminary data.</text>
</comment>